<keyword evidence="2" id="KW-1185">Reference proteome</keyword>
<protein>
    <submittedName>
        <fullName evidence="1">Uncharacterized protein</fullName>
    </submittedName>
</protein>
<dbReference type="Proteomes" id="UP000320762">
    <property type="component" value="Unassembled WGS sequence"/>
</dbReference>
<gene>
    <name evidence="1" type="ORF">BD626DRAFT_478960</name>
</gene>
<reference evidence="1 2" key="1">
    <citation type="journal article" date="2019" name="New Phytol.">
        <title>Comparative genomics reveals unique wood-decay strategies and fruiting body development in the Schizophyllaceae.</title>
        <authorList>
            <person name="Almasi E."/>
            <person name="Sahu N."/>
            <person name="Krizsan K."/>
            <person name="Balint B."/>
            <person name="Kovacs G.M."/>
            <person name="Kiss B."/>
            <person name="Cseklye J."/>
            <person name="Drula E."/>
            <person name="Henrissat B."/>
            <person name="Nagy I."/>
            <person name="Chovatia M."/>
            <person name="Adam C."/>
            <person name="LaButti K."/>
            <person name="Lipzen A."/>
            <person name="Riley R."/>
            <person name="Grigoriev I.V."/>
            <person name="Nagy L.G."/>
        </authorList>
    </citation>
    <scope>NUCLEOTIDE SEQUENCE [LARGE SCALE GENOMIC DNA]</scope>
    <source>
        <strain evidence="1 2">NL-1724</strain>
    </source>
</reference>
<accession>A0A550CRS4</accession>
<name>A0A550CRS4_9AGAR</name>
<evidence type="ECO:0000313" key="2">
    <source>
        <dbReference type="Proteomes" id="UP000320762"/>
    </source>
</evidence>
<dbReference type="AlphaFoldDB" id="A0A550CRS4"/>
<organism evidence="1 2">
    <name type="scientific">Schizophyllum amplum</name>
    <dbReference type="NCBI Taxonomy" id="97359"/>
    <lineage>
        <taxon>Eukaryota</taxon>
        <taxon>Fungi</taxon>
        <taxon>Dikarya</taxon>
        <taxon>Basidiomycota</taxon>
        <taxon>Agaricomycotina</taxon>
        <taxon>Agaricomycetes</taxon>
        <taxon>Agaricomycetidae</taxon>
        <taxon>Agaricales</taxon>
        <taxon>Schizophyllaceae</taxon>
        <taxon>Schizophyllum</taxon>
    </lineage>
</organism>
<comment type="caution">
    <text evidence="1">The sequence shown here is derived from an EMBL/GenBank/DDBJ whole genome shotgun (WGS) entry which is preliminary data.</text>
</comment>
<sequence length="158" mass="17601">MTSQDLFPAQVLRYGRLSLHHAAAVPAVGSCPVTSVPLIDYILIWDWKILSVAFAVPSTGAAPCPMCCVPQTCCRPRRRRCRSPCHLRLWQGPGYIICSNELAIESPQSSFTCAFFATRCQNLNCSEMLQSTALFVPTPMSVPRPSENTHWCRGTVWR</sequence>
<evidence type="ECO:0000313" key="1">
    <source>
        <dbReference type="EMBL" id="TRM67492.1"/>
    </source>
</evidence>
<dbReference type="EMBL" id="VDMD01000002">
    <property type="protein sequence ID" value="TRM67492.1"/>
    <property type="molecule type" value="Genomic_DNA"/>
</dbReference>
<proteinExistence type="predicted"/>